<feature type="compositionally biased region" description="Acidic residues" evidence="1">
    <location>
        <begin position="536"/>
        <end position="556"/>
    </location>
</feature>
<feature type="region of interest" description="Disordered" evidence="1">
    <location>
        <begin position="535"/>
        <end position="564"/>
    </location>
</feature>
<sequence length="834" mass="92187">MASQQGQEYDRGFREVVLGRCFVQTASERFGDGAPEIIRQREHDHLSDVEAEPLFQGVPVGQIVTGTEQDEPDGQDPPLERRIPKMPYFRNNLTALSQRYNVGASLRSGLYFAAYENRIFVYQPQSVQKQSLPREPSLILATKPDKVATHISGTLDGRFHHQANHITTGFLGREEILVSAYDDGSVFAWYVRHIAEYVERTSSGCNKAPVPSYFFTENVGKSAWGLAVHQKSRLIAVSSNRFEVTVFAFGLSRLPEAMDRTRPLDYCERSVLKRRRNWRIVMPLGEGGHNIPNVSFWENEEGFAEKVAAIDIRGVVWILDIWKAKTAAIKIPHRANVPGHWHWDFRHPMGWGVVVLPRESFLPAHSAPDLLGLEESDIMNAKAPHVGRWIEVQRGLAGVRGHPAEPSAHRMPEPETFVSQHTAPGWAMMVANIPPAFLPIAQQHVTLGATAAENLIINSINNDEGEENENNENNPPGVAAVAVAAQPSMPNNPATSLDEGDAVGSVDDESSDGELFVTQAEGGGAAGAIVDALSDSSDEDENDENEAIESNDEETSSVELPDLGLMPDEDNDFVFIEEAVSAAGNDPGTGKGMMQVLPPEGTCSGSSQSSWLDMVYHPHEGETSVTATSVVGRLQFHRRERIKNRNTLGQGPGVLEEISSRCCILRTFEDDIEMCSINYDDGAAVFCRDPIRFNHPSNPFMQHSKRLNMVVHVPELSLVVIGSAMGRVILLTPTRAPHGVEGYRFTVKHGYRIDWVLPTRADEKAGRRPPRGLYGIAVGPVQEGGAPGCLLRSDSAPAPSPASRRYRLMLHYRDHRILTYEIGRDEKQEHLLIF</sequence>
<keyword evidence="3" id="KW-1185">Reference proteome</keyword>
<organism evidence="2 3">
    <name type="scientific">Colletotrichum musicola</name>
    <dbReference type="NCBI Taxonomy" id="2175873"/>
    <lineage>
        <taxon>Eukaryota</taxon>
        <taxon>Fungi</taxon>
        <taxon>Dikarya</taxon>
        <taxon>Ascomycota</taxon>
        <taxon>Pezizomycotina</taxon>
        <taxon>Sordariomycetes</taxon>
        <taxon>Hypocreomycetidae</taxon>
        <taxon>Glomerellales</taxon>
        <taxon>Glomerellaceae</taxon>
        <taxon>Colletotrichum</taxon>
        <taxon>Colletotrichum orchidearum species complex</taxon>
    </lineage>
</organism>
<dbReference type="OrthoDB" id="5591786at2759"/>
<name>A0A8H6K7X4_9PEZI</name>
<dbReference type="EMBL" id="WIGM01000402">
    <property type="protein sequence ID" value="KAF6826378.1"/>
    <property type="molecule type" value="Genomic_DNA"/>
</dbReference>
<comment type="caution">
    <text evidence="2">The sequence shown here is derived from an EMBL/GenBank/DDBJ whole genome shotgun (WGS) entry which is preliminary data.</text>
</comment>
<accession>A0A8H6K7X4</accession>
<proteinExistence type="predicted"/>
<feature type="compositionally biased region" description="Acidic residues" evidence="1">
    <location>
        <begin position="498"/>
        <end position="511"/>
    </location>
</feature>
<reference evidence="2" key="1">
    <citation type="journal article" date="2020" name="Phytopathology">
        <title>Genome Sequence Resources of Colletotrichum truncatum, C. plurivorum, C. musicola, and C. sojae: Four Species Pathogenic to Soybean (Glycine max).</title>
        <authorList>
            <person name="Rogerio F."/>
            <person name="Boufleur T.R."/>
            <person name="Ciampi-Guillardi M."/>
            <person name="Sukno S.A."/>
            <person name="Thon M.R."/>
            <person name="Massola Junior N.S."/>
            <person name="Baroncelli R."/>
        </authorList>
    </citation>
    <scope>NUCLEOTIDE SEQUENCE</scope>
    <source>
        <strain evidence="2">LFN0074</strain>
    </source>
</reference>
<evidence type="ECO:0000313" key="3">
    <source>
        <dbReference type="Proteomes" id="UP000639643"/>
    </source>
</evidence>
<dbReference type="Pfam" id="PF08728">
    <property type="entry name" value="CRT10"/>
    <property type="match status" value="1"/>
</dbReference>
<gene>
    <name evidence="2" type="ORF">CMUS01_09461</name>
</gene>
<dbReference type="InterPro" id="IPR014839">
    <property type="entry name" value="Crt10"/>
</dbReference>
<evidence type="ECO:0000256" key="1">
    <source>
        <dbReference type="SAM" id="MobiDB-lite"/>
    </source>
</evidence>
<feature type="region of interest" description="Disordered" evidence="1">
    <location>
        <begin position="488"/>
        <end position="511"/>
    </location>
</feature>
<dbReference type="Proteomes" id="UP000639643">
    <property type="component" value="Unassembled WGS sequence"/>
</dbReference>
<evidence type="ECO:0000313" key="2">
    <source>
        <dbReference type="EMBL" id="KAF6826378.1"/>
    </source>
</evidence>
<protein>
    <submittedName>
        <fullName evidence="2">Uncharacterized protein</fullName>
    </submittedName>
</protein>
<dbReference type="AlphaFoldDB" id="A0A8H6K7X4"/>